<comment type="caution">
    <text evidence="6">The sequence shown here is derived from an EMBL/GenBank/DDBJ whole genome shotgun (WGS) entry which is preliminary data.</text>
</comment>
<comment type="similarity">
    <text evidence="1">Belongs to the MsrA Met sulfoxide reductase family.</text>
</comment>
<keyword evidence="3" id="KW-0560">Oxidoreductase</keyword>
<dbReference type="GO" id="GO:0008113">
    <property type="term" value="F:peptide-methionine (S)-S-oxide reductase activity"/>
    <property type="evidence" value="ECO:0007669"/>
    <property type="project" value="UniProtKB-EC"/>
</dbReference>
<reference evidence="6 7" key="1">
    <citation type="journal article" date="2021" name="Sci. Rep.">
        <title>The genome of the diatom Chaetoceros tenuissimus carries an ancient integrated fragment of an extant virus.</title>
        <authorList>
            <person name="Hongo Y."/>
            <person name="Kimura K."/>
            <person name="Takaki Y."/>
            <person name="Yoshida Y."/>
            <person name="Baba S."/>
            <person name="Kobayashi G."/>
            <person name="Nagasaki K."/>
            <person name="Hano T."/>
            <person name="Tomaru Y."/>
        </authorList>
    </citation>
    <scope>NUCLEOTIDE SEQUENCE [LARGE SCALE GENOMIC DNA]</scope>
    <source>
        <strain evidence="6 7">NIES-3715</strain>
    </source>
</reference>
<evidence type="ECO:0000256" key="2">
    <source>
        <dbReference type="ARBA" id="ARBA00012502"/>
    </source>
</evidence>
<dbReference type="InterPro" id="IPR002569">
    <property type="entry name" value="Met_Sox_Rdtase_MsrA_dom"/>
</dbReference>
<proteinExistence type="inferred from homology"/>
<dbReference type="SUPFAM" id="SSF55068">
    <property type="entry name" value="Peptide methionine sulfoxide reductase"/>
    <property type="match status" value="1"/>
</dbReference>
<organism evidence="6 7">
    <name type="scientific">Chaetoceros tenuissimus</name>
    <dbReference type="NCBI Taxonomy" id="426638"/>
    <lineage>
        <taxon>Eukaryota</taxon>
        <taxon>Sar</taxon>
        <taxon>Stramenopiles</taxon>
        <taxon>Ochrophyta</taxon>
        <taxon>Bacillariophyta</taxon>
        <taxon>Coscinodiscophyceae</taxon>
        <taxon>Chaetocerotophycidae</taxon>
        <taxon>Chaetocerotales</taxon>
        <taxon>Chaetocerotaceae</taxon>
        <taxon>Chaetoceros</taxon>
    </lineage>
</organism>
<evidence type="ECO:0000256" key="3">
    <source>
        <dbReference type="ARBA" id="ARBA00023002"/>
    </source>
</evidence>
<protein>
    <recommendedName>
        <fullName evidence="2">peptide-methionine (S)-S-oxide reductase</fullName>
        <ecNumber evidence="2">1.8.4.11</ecNumber>
    </recommendedName>
    <alternativeName>
        <fullName evidence="4">Peptide-methionine (S)-S-oxide reductase</fullName>
    </alternativeName>
</protein>
<gene>
    <name evidence="6" type="ORF">CTEN210_09495</name>
</gene>
<dbReference type="EMBL" id="BLLK01000046">
    <property type="protein sequence ID" value="GFH53019.1"/>
    <property type="molecule type" value="Genomic_DNA"/>
</dbReference>
<evidence type="ECO:0000313" key="7">
    <source>
        <dbReference type="Proteomes" id="UP001054902"/>
    </source>
</evidence>
<keyword evidence="7" id="KW-1185">Reference proteome</keyword>
<dbReference type="InterPro" id="IPR036509">
    <property type="entry name" value="Met_Sox_Rdtase_MsrA_sf"/>
</dbReference>
<evidence type="ECO:0000259" key="5">
    <source>
        <dbReference type="Pfam" id="PF01625"/>
    </source>
</evidence>
<dbReference type="EC" id="1.8.4.11" evidence="2"/>
<dbReference type="AlphaFoldDB" id="A0AAD3CW73"/>
<evidence type="ECO:0000256" key="4">
    <source>
        <dbReference type="ARBA" id="ARBA00030643"/>
    </source>
</evidence>
<evidence type="ECO:0000313" key="6">
    <source>
        <dbReference type="EMBL" id="GFH53019.1"/>
    </source>
</evidence>
<evidence type="ECO:0000256" key="1">
    <source>
        <dbReference type="ARBA" id="ARBA00005591"/>
    </source>
</evidence>
<dbReference type="Proteomes" id="UP001054902">
    <property type="component" value="Unassembled WGS sequence"/>
</dbReference>
<name>A0AAD3CW73_9STRA</name>
<dbReference type="PANTHER" id="PTHR43774:SF1">
    <property type="entry name" value="PEPTIDE METHIONINE SULFOXIDE REDUCTASE MSRA 2"/>
    <property type="match status" value="1"/>
</dbReference>
<accession>A0AAD3CW73</accession>
<dbReference type="Gene3D" id="3.30.1060.10">
    <property type="entry name" value="Peptide methionine sulphoxide reductase MsrA"/>
    <property type="match status" value="1"/>
</dbReference>
<feature type="domain" description="Peptide methionine sulphoxide reductase MsrA" evidence="5">
    <location>
        <begin position="1"/>
        <end position="119"/>
    </location>
</feature>
<sequence>MEGVERVVVGYTGGVEKNPTYQKIMDATEAILIEFDPSRISYESILNEWSKQHYPFMKQKCQYRSAIFVKNAEEREIAEKIVKELEASSGKTVYTDIEDAGAFYRAEEYHQDFLNKQSKSRAFMW</sequence>
<dbReference type="PANTHER" id="PTHR43774">
    <property type="entry name" value="PEPTIDE METHIONINE SULFOXIDE REDUCTASE"/>
    <property type="match status" value="1"/>
</dbReference>
<dbReference type="Pfam" id="PF01625">
    <property type="entry name" value="PMSR"/>
    <property type="match status" value="1"/>
</dbReference>